<evidence type="ECO:0000313" key="2">
    <source>
        <dbReference type="Proteomes" id="UP000652761"/>
    </source>
</evidence>
<evidence type="ECO:0000313" key="1">
    <source>
        <dbReference type="EMBL" id="MQM18152.1"/>
    </source>
</evidence>
<keyword evidence="2" id="KW-1185">Reference proteome</keyword>
<proteinExistence type="predicted"/>
<organism evidence="1 2">
    <name type="scientific">Colocasia esculenta</name>
    <name type="common">Wild taro</name>
    <name type="synonym">Arum esculentum</name>
    <dbReference type="NCBI Taxonomy" id="4460"/>
    <lineage>
        <taxon>Eukaryota</taxon>
        <taxon>Viridiplantae</taxon>
        <taxon>Streptophyta</taxon>
        <taxon>Embryophyta</taxon>
        <taxon>Tracheophyta</taxon>
        <taxon>Spermatophyta</taxon>
        <taxon>Magnoliopsida</taxon>
        <taxon>Liliopsida</taxon>
        <taxon>Araceae</taxon>
        <taxon>Aroideae</taxon>
        <taxon>Colocasieae</taxon>
        <taxon>Colocasia</taxon>
    </lineage>
</organism>
<dbReference type="Proteomes" id="UP000652761">
    <property type="component" value="Unassembled WGS sequence"/>
</dbReference>
<dbReference type="EMBL" id="NMUH01008006">
    <property type="protein sequence ID" value="MQM18152.1"/>
    <property type="molecule type" value="Genomic_DNA"/>
</dbReference>
<comment type="caution">
    <text evidence="1">The sequence shown here is derived from an EMBL/GenBank/DDBJ whole genome shotgun (WGS) entry which is preliminary data.</text>
</comment>
<protein>
    <submittedName>
        <fullName evidence="1">Uncharacterized protein</fullName>
    </submittedName>
</protein>
<name>A0A843XFW4_COLES</name>
<reference evidence="1" key="1">
    <citation type="submission" date="2017-07" db="EMBL/GenBank/DDBJ databases">
        <title>Taro Niue Genome Assembly and Annotation.</title>
        <authorList>
            <person name="Atibalentja N."/>
            <person name="Keating K."/>
            <person name="Fields C.J."/>
        </authorList>
    </citation>
    <scope>NUCLEOTIDE SEQUENCE</scope>
    <source>
        <strain evidence="1">Niue_2</strain>
        <tissue evidence="1">Leaf</tissue>
    </source>
</reference>
<dbReference type="AlphaFoldDB" id="A0A843XFW4"/>
<gene>
    <name evidence="1" type="ORF">Taro_051139</name>
</gene>
<accession>A0A843XFW4</accession>
<sequence>MSFRGRKTFVSHSKTVRRTYLFAPRSELPERPQFRIETSTRSAQGRIQRFSVWRPNFPPGKWSRATDAIAYGHPFAQTGITFRSVIKIAYQTTIQNRHSEALFAPLSPQAIRCHLEVEKPSFRTPKSRFQPMISPFPRFSSSNVSLDYVNPGWGNHTESAGDGDRKLCSTRKENSFPGRKYGCTNIADIV</sequence>